<sequence length="75" mass="8478">MTILCGGTQRQAIAYADRHHFDRSKFRIASNVDDLYGYIHGTLLIMVGNWHTSDDSQRIKEAGLKIGMAVVEEVR</sequence>
<dbReference type="AlphaFoldDB" id="A0A5N5EC54"/>
<organism evidence="1 2">
    <name type="scientific">Rhodococcus erythropolis</name>
    <name type="common">Arthrobacter picolinophilus</name>
    <dbReference type="NCBI Taxonomy" id="1833"/>
    <lineage>
        <taxon>Bacteria</taxon>
        <taxon>Bacillati</taxon>
        <taxon>Actinomycetota</taxon>
        <taxon>Actinomycetes</taxon>
        <taxon>Mycobacteriales</taxon>
        <taxon>Nocardiaceae</taxon>
        <taxon>Rhodococcus</taxon>
        <taxon>Rhodococcus erythropolis group</taxon>
    </lineage>
</organism>
<proteinExistence type="predicted"/>
<gene>
    <name evidence="1" type="ORF">BS297_00805</name>
</gene>
<reference evidence="1 2" key="1">
    <citation type="journal article" date="2017" name="Poromechanics V (2013)">
        <title>Genomic Characterization of the Arsenic-Tolerant Actinobacterium, &lt;i&gt;Rhodococcus erythropolis&lt;/i&gt; S43.</title>
        <authorList>
            <person name="Retamal-Morales G."/>
            <person name="Mehnert M."/>
            <person name="Schwabe R."/>
            <person name="Tischler D."/>
            <person name="Schloemann M."/>
            <person name="Levican G.J."/>
        </authorList>
    </citation>
    <scope>NUCLEOTIDE SEQUENCE [LARGE SCALE GENOMIC DNA]</scope>
    <source>
        <strain evidence="1 2">S43</strain>
    </source>
</reference>
<accession>A0A5N5EC54</accession>
<dbReference type="Proteomes" id="UP000325576">
    <property type="component" value="Unassembled WGS sequence"/>
</dbReference>
<dbReference type="EMBL" id="MRBO01000021">
    <property type="protein sequence ID" value="KAB2587251.1"/>
    <property type="molecule type" value="Genomic_DNA"/>
</dbReference>
<name>A0A5N5EC54_RHOER</name>
<comment type="caution">
    <text evidence="1">The sequence shown here is derived from an EMBL/GenBank/DDBJ whole genome shotgun (WGS) entry which is preliminary data.</text>
</comment>
<protein>
    <submittedName>
        <fullName evidence="1">Uncharacterized protein</fullName>
    </submittedName>
</protein>
<evidence type="ECO:0000313" key="1">
    <source>
        <dbReference type="EMBL" id="KAB2587251.1"/>
    </source>
</evidence>
<evidence type="ECO:0000313" key="2">
    <source>
        <dbReference type="Proteomes" id="UP000325576"/>
    </source>
</evidence>